<reference evidence="2 3" key="1">
    <citation type="submission" date="2020-11" db="EMBL/GenBank/DDBJ databases">
        <title>Draft Genome Sequence and Secondary Metabolite Biosynthetic Potential of the Lysobacter niastensis Type strain DSM 18481.</title>
        <authorList>
            <person name="Turrini P."/>
            <person name="Artuso I."/>
            <person name="Tescari M."/>
            <person name="Lugli G.A."/>
            <person name="Frangipani E."/>
            <person name="Ventura M."/>
            <person name="Visca P."/>
        </authorList>
    </citation>
    <scope>NUCLEOTIDE SEQUENCE [LARGE SCALE GENOMIC DNA]</scope>
    <source>
        <strain evidence="2 3">DSM 18481</strain>
    </source>
</reference>
<dbReference type="Gene3D" id="3.10.450.50">
    <property type="match status" value="1"/>
</dbReference>
<proteinExistence type="predicted"/>
<dbReference type="RefSeq" id="WP_194930521.1">
    <property type="nucleotide sequence ID" value="NZ_JADLZT010000004.1"/>
</dbReference>
<sequence>MTQCDADRLATMVSDDLEFFHDKDGLSATSGAQFVAAVRGMCERQAKGIDFRARRELVPGTMEVYPLAHYGAIEIGVHRFHAIAEGKPDRLTETARFTHVWKQEQGQWKLARVLSYDHRLAQ</sequence>
<organism evidence="2 3">
    <name type="scientific">Lysobacter niastensis</name>
    <dbReference type="NCBI Taxonomy" id="380629"/>
    <lineage>
        <taxon>Bacteria</taxon>
        <taxon>Pseudomonadati</taxon>
        <taxon>Pseudomonadota</taxon>
        <taxon>Gammaproteobacteria</taxon>
        <taxon>Lysobacterales</taxon>
        <taxon>Lysobacteraceae</taxon>
        <taxon>Lysobacter</taxon>
    </lineage>
</organism>
<dbReference type="SUPFAM" id="SSF54427">
    <property type="entry name" value="NTF2-like"/>
    <property type="match status" value="1"/>
</dbReference>
<name>A0ABS0B848_9GAMM</name>
<evidence type="ECO:0000313" key="2">
    <source>
        <dbReference type="EMBL" id="MBF6023902.1"/>
    </source>
</evidence>
<gene>
    <name evidence="2" type="ORF">IU514_07655</name>
</gene>
<feature type="domain" description="DUF4440" evidence="1">
    <location>
        <begin position="1"/>
        <end position="110"/>
    </location>
</feature>
<dbReference type="Proteomes" id="UP001429984">
    <property type="component" value="Unassembled WGS sequence"/>
</dbReference>
<dbReference type="InterPro" id="IPR032710">
    <property type="entry name" value="NTF2-like_dom_sf"/>
</dbReference>
<protein>
    <submittedName>
        <fullName evidence="2">Nuclear transport factor 2 family protein</fullName>
    </submittedName>
</protein>
<keyword evidence="3" id="KW-1185">Reference proteome</keyword>
<dbReference type="EMBL" id="JADLZT010000004">
    <property type="protein sequence ID" value="MBF6023902.1"/>
    <property type="molecule type" value="Genomic_DNA"/>
</dbReference>
<dbReference type="Pfam" id="PF14534">
    <property type="entry name" value="DUF4440"/>
    <property type="match status" value="1"/>
</dbReference>
<accession>A0ABS0B848</accession>
<comment type="caution">
    <text evidence="2">The sequence shown here is derived from an EMBL/GenBank/DDBJ whole genome shotgun (WGS) entry which is preliminary data.</text>
</comment>
<dbReference type="InterPro" id="IPR027843">
    <property type="entry name" value="DUF4440"/>
</dbReference>
<evidence type="ECO:0000259" key="1">
    <source>
        <dbReference type="Pfam" id="PF14534"/>
    </source>
</evidence>
<evidence type="ECO:0000313" key="3">
    <source>
        <dbReference type="Proteomes" id="UP001429984"/>
    </source>
</evidence>